<dbReference type="Gene3D" id="3.90.180.10">
    <property type="entry name" value="Medium-chain alcohol dehydrogenases, catalytic domain"/>
    <property type="match status" value="1"/>
</dbReference>
<dbReference type="InterPro" id="IPR020843">
    <property type="entry name" value="ER"/>
</dbReference>
<dbReference type="InterPro" id="IPR036291">
    <property type="entry name" value="NAD(P)-bd_dom_sf"/>
</dbReference>
<dbReference type="SMART" id="SM00829">
    <property type="entry name" value="PKS_ER"/>
    <property type="match status" value="1"/>
</dbReference>
<dbReference type="SUPFAM" id="SSF50129">
    <property type="entry name" value="GroES-like"/>
    <property type="match status" value="1"/>
</dbReference>
<feature type="domain" description="Enoyl reductase (ER)" evidence="1">
    <location>
        <begin position="32"/>
        <end position="365"/>
    </location>
</feature>
<dbReference type="Pfam" id="PF13602">
    <property type="entry name" value="ADH_zinc_N_2"/>
    <property type="match status" value="1"/>
</dbReference>
<reference evidence="3" key="1">
    <citation type="submission" date="2025-08" db="UniProtKB">
        <authorList>
            <consortium name="RefSeq"/>
        </authorList>
    </citation>
    <scope>IDENTIFICATION</scope>
</reference>
<dbReference type="Gene3D" id="3.40.50.720">
    <property type="entry name" value="NAD(P)-binding Rossmann-like Domain"/>
    <property type="match status" value="1"/>
</dbReference>
<dbReference type="InterPro" id="IPR050700">
    <property type="entry name" value="YIM1/Zinc_Alcohol_DH_Fams"/>
</dbReference>
<dbReference type="SUPFAM" id="SSF51735">
    <property type="entry name" value="NAD(P)-binding Rossmann-fold domains"/>
    <property type="match status" value="1"/>
</dbReference>
<name>A0ABM3LS74_BICAN</name>
<sequence length="390" mass="40542">MISPLTSVTPALVPGAAMGAARMAAWRVHAYGARAELRLDRARVPALRDPRDVLVRVRAASLNPLDVAMIGGYGARVLNVLRAASGADEFPLVAGRDFSGEVVRAGAAARLRPGAAVWGVVPPHRAGAHAQYVLVDERWAGPAPRALSALQAGGALYAALTACAALRAAGLRPGAPARGERVLLLGLGGVGQAALQLLARAGAEVVAGCSAELRPRAEALGAALVLDRAAADYARALEECGPYGAILDCAGLGGAEAGARRWRFGRYVTLSSPLLRHTDAGGMALGALRAGAELAAQCAAAGRDGCAPRVRWAFFAPRESDIETLRRLAERGQFTVAVERVFGWWEAERAYERMAQGHARGKLLLDFTARRPAAVDATAAAHDATVAARV</sequence>
<evidence type="ECO:0000313" key="3">
    <source>
        <dbReference type="RefSeq" id="XP_052741910.1"/>
    </source>
</evidence>
<protein>
    <submittedName>
        <fullName evidence="3">Reticulon-4-interacting protein 1 homolog, mitochondrial isoform X1</fullName>
    </submittedName>
</protein>
<dbReference type="InterPro" id="IPR013154">
    <property type="entry name" value="ADH-like_N"/>
</dbReference>
<dbReference type="PANTHER" id="PTHR11695">
    <property type="entry name" value="ALCOHOL DEHYDROGENASE RELATED"/>
    <property type="match status" value="1"/>
</dbReference>
<dbReference type="GeneID" id="128198822"/>
<evidence type="ECO:0000259" key="1">
    <source>
        <dbReference type="SMART" id="SM00829"/>
    </source>
</evidence>
<keyword evidence="2" id="KW-1185">Reference proteome</keyword>
<accession>A0ABM3LS74</accession>
<gene>
    <name evidence="3" type="primary">LOC128198822</name>
</gene>
<dbReference type="Proteomes" id="UP001652582">
    <property type="component" value="Chromosome 15"/>
</dbReference>
<dbReference type="PANTHER" id="PTHR11695:SF294">
    <property type="entry name" value="RETICULON-4-INTERACTING PROTEIN 1, MITOCHONDRIAL"/>
    <property type="match status" value="1"/>
</dbReference>
<dbReference type="InterPro" id="IPR011032">
    <property type="entry name" value="GroES-like_sf"/>
</dbReference>
<evidence type="ECO:0000313" key="2">
    <source>
        <dbReference type="Proteomes" id="UP001652582"/>
    </source>
</evidence>
<proteinExistence type="predicted"/>
<dbReference type="RefSeq" id="XP_052741910.1">
    <property type="nucleotide sequence ID" value="XM_052885950.1"/>
</dbReference>
<dbReference type="Pfam" id="PF08240">
    <property type="entry name" value="ADH_N"/>
    <property type="match status" value="1"/>
</dbReference>
<organism evidence="2 3">
    <name type="scientific">Bicyclus anynana</name>
    <name type="common">Squinting bush brown butterfly</name>
    <dbReference type="NCBI Taxonomy" id="110368"/>
    <lineage>
        <taxon>Eukaryota</taxon>
        <taxon>Metazoa</taxon>
        <taxon>Ecdysozoa</taxon>
        <taxon>Arthropoda</taxon>
        <taxon>Hexapoda</taxon>
        <taxon>Insecta</taxon>
        <taxon>Pterygota</taxon>
        <taxon>Neoptera</taxon>
        <taxon>Endopterygota</taxon>
        <taxon>Lepidoptera</taxon>
        <taxon>Glossata</taxon>
        <taxon>Ditrysia</taxon>
        <taxon>Papilionoidea</taxon>
        <taxon>Nymphalidae</taxon>
        <taxon>Satyrinae</taxon>
        <taxon>Satyrini</taxon>
        <taxon>Mycalesina</taxon>
        <taxon>Bicyclus</taxon>
    </lineage>
</organism>